<feature type="transmembrane region" description="Helical" evidence="7">
    <location>
        <begin position="99"/>
        <end position="122"/>
    </location>
</feature>
<evidence type="ECO:0000259" key="8">
    <source>
        <dbReference type="PROSITE" id="PS50928"/>
    </source>
</evidence>
<evidence type="ECO:0000256" key="1">
    <source>
        <dbReference type="ARBA" id="ARBA00004651"/>
    </source>
</evidence>
<dbReference type="InterPro" id="IPR051393">
    <property type="entry name" value="ABC_transporter_permease"/>
</dbReference>
<evidence type="ECO:0000256" key="2">
    <source>
        <dbReference type="ARBA" id="ARBA00022448"/>
    </source>
</evidence>
<dbReference type="PANTHER" id="PTHR30193">
    <property type="entry name" value="ABC TRANSPORTER PERMEASE PROTEIN"/>
    <property type="match status" value="1"/>
</dbReference>
<sequence>MRKFGLRQLAMLAPTQGLLILIIALPSLYVFWLSFTESSYGKAPTFIGWDNYAAIWNDRYFWRALVNTLIVINVIVYGELVLAFLLASVFAKGVPFRKTLLAIVLMPYAISEVVAVVIWKFLLDPNVGSFAKAMAAAGLPDINWATNPTHGLGLVSVVSIWLHLPFTFILIYAAMLAVPKELYESATIDGASGWQSFRFVTLPGVMPAIFVALIFRYILAFRLFSEVWLLTGGGPARTTEVLAIYLYKQSFTYASFGKGSATGWVMVMISGAIAAIYLRLLYSRGFKQDA</sequence>
<evidence type="ECO:0000256" key="3">
    <source>
        <dbReference type="ARBA" id="ARBA00022475"/>
    </source>
</evidence>
<keyword evidence="5 7" id="KW-1133">Transmembrane helix</keyword>
<evidence type="ECO:0000313" key="9">
    <source>
        <dbReference type="EMBL" id="MCP8938568.1"/>
    </source>
</evidence>
<keyword evidence="6 7" id="KW-0472">Membrane</keyword>
<feature type="transmembrane region" description="Helical" evidence="7">
    <location>
        <begin position="261"/>
        <end position="282"/>
    </location>
</feature>
<dbReference type="Pfam" id="PF00528">
    <property type="entry name" value="BPD_transp_1"/>
    <property type="match status" value="1"/>
</dbReference>
<evidence type="ECO:0000256" key="7">
    <source>
        <dbReference type="RuleBase" id="RU363032"/>
    </source>
</evidence>
<dbReference type="PROSITE" id="PS50928">
    <property type="entry name" value="ABC_TM1"/>
    <property type="match status" value="1"/>
</dbReference>
<name>A0ABT1LEB8_9HYPH</name>
<keyword evidence="4 7" id="KW-0812">Transmembrane</keyword>
<keyword evidence="2 7" id="KW-0813">Transport</keyword>
<comment type="subcellular location">
    <subcellularLocation>
        <location evidence="1 7">Cell membrane</location>
        <topology evidence="1 7">Multi-pass membrane protein</topology>
    </subcellularLocation>
</comment>
<keyword evidence="10" id="KW-1185">Reference proteome</keyword>
<feature type="domain" description="ABC transmembrane type-1" evidence="8">
    <location>
        <begin position="65"/>
        <end position="277"/>
    </location>
</feature>
<feature type="transmembrane region" description="Helical" evidence="7">
    <location>
        <begin position="60"/>
        <end position="87"/>
    </location>
</feature>
<dbReference type="Gene3D" id="1.10.3720.10">
    <property type="entry name" value="MetI-like"/>
    <property type="match status" value="1"/>
</dbReference>
<comment type="caution">
    <text evidence="9">The sequence shown here is derived from an EMBL/GenBank/DDBJ whole genome shotgun (WGS) entry which is preliminary data.</text>
</comment>
<dbReference type="EMBL" id="JANCLU010000006">
    <property type="protein sequence ID" value="MCP8938568.1"/>
    <property type="molecule type" value="Genomic_DNA"/>
</dbReference>
<organism evidence="9 10">
    <name type="scientific">Alsobacter ponti</name>
    <dbReference type="NCBI Taxonomy" id="2962936"/>
    <lineage>
        <taxon>Bacteria</taxon>
        <taxon>Pseudomonadati</taxon>
        <taxon>Pseudomonadota</taxon>
        <taxon>Alphaproteobacteria</taxon>
        <taxon>Hyphomicrobiales</taxon>
        <taxon>Alsobacteraceae</taxon>
        <taxon>Alsobacter</taxon>
    </lineage>
</organism>
<dbReference type="CDD" id="cd06261">
    <property type="entry name" value="TM_PBP2"/>
    <property type="match status" value="1"/>
</dbReference>
<dbReference type="PANTHER" id="PTHR30193:SF37">
    <property type="entry name" value="INNER MEMBRANE ABC TRANSPORTER PERMEASE PROTEIN YCJO"/>
    <property type="match status" value="1"/>
</dbReference>
<accession>A0ABT1LEB8</accession>
<evidence type="ECO:0000256" key="4">
    <source>
        <dbReference type="ARBA" id="ARBA00022692"/>
    </source>
</evidence>
<dbReference type="InterPro" id="IPR035906">
    <property type="entry name" value="MetI-like_sf"/>
</dbReference>
<feature type="transmembrane region" description="Helical" evidence="7">
    <location>
        <begin position="160"/>
        <end position="178"/>
    </location>
</feature>
<dbReference type="Proteomes" id="UP001205890">
    <property type="component" value="Unassembled WGS sequence"/>
</dbReference>
<evidence type="ECO:0000256" key="6">
    <source>
        <dbReference type="ARBA" id="ARBA00023136"/>
    </source>
</evidence>
<gene>
    <name evidence="9" type="ORF">NK718_08580</name>
</gene>
<evidence type="ECO:0000313" key="10">
    <source>
        <dbReference type="Proteomes" id="UP001205890"/>
    </source>
</evidence>
<dbReference type="InterPro" id="IPR000515">
    <property type="entry name" value="MetI-like"/>
</dbReference>
<feature type="transmembrane region" description="Helical" evidence="7">
    <location>
        <begin position="12"/>
        <end position="32"/>
    </location>
</feature>
<dbReference type="RefSeq" id="WP_254740626.1">
    <property type="nucleotide sequence ID" value="NZ_JANCLU010000006.1"/>
</dbReference>
<feature type="transmembrane region" description="Helical" evidence="7">
    <location>
        <begin position="199"/>
        <end position="219"/>
    </location>
</feature>
<keyword evidence="3" id="KW-1003">Cell membrane</keyword>
<reference evidence="9 10" key="1">
    <citation type="submission" date="2022-07" db="EMBL/GenBank/DDBJ databases">
        <authorList>
            <person name="Li W.-J."/>
            <person name="Deng Q.-Q."/>
        </authorList>
    </citation>
    <scope>NUCLEOTIDE SEQUENCE [LARGE SCALE GENOMIC DNA]</scope>
    <source>
        <strain evidence="9 10">SYSU M60028</strain>
    </source>
</reference>
<proteinExistence type="inferred from homology"/>
<dbReference type="SUPFAM" id="SSF161098">
    <property type="entry name" value="MetI-like"/>
    <property type="match status" value="1"/>
</dbReference>
<comment type="similarity">
    <text evidence="7">Belongs to the binding-protein-dependent transport system permease family.</text>
</comment>
<evidence type="ECO:0000256" key="5">
    <source>
        <dbReference type="ARBA" id="ARBA00022989"/>
    </source>
</evidence>
<protein>
    <submittedName>
        <fullName evidence="9">Sugar ABC transporter permease</fullName>
    </submittedName>
</protein>